<comment type="caution">
    <text evidence="3">The sequence shown here is derived from an EMBL/GenBank/DDBJ whole genome shotgun (WGS) entry which is preliminary data.</text>
</comment>
<gene>
    <name evidence="3" type="ORF">C3L33_23509</name>
</gene>
<proteinExistence type="predicted"/>
<dbReference type="Pfam" id="PF14111">
    <property type="entry name" value="DUF4283"/>
    <property type="match status" value="1"/>
</dbReference>
<dbReference type="InterPro" id="IPR025558">
    <property type="entry name" value="DUF4283"/>
</dbReference>
<evidence type="ECO:0000256" key="1">
    <source>
        <dbReference type="SAM" id="MobiDB-lite"/>
    </source>
</evidence>
<reference evidence="3" key="1">
    <citation type="journal article" date="2019" name="Genome Biol. Evol.">
        <title>The Rhododendron genome and chromosomal organization provide insight into shared whole-genome duplications across the heath family (Ericaceae).</title>
        <authorList>
            <person name="Soza V.L."/>
            <person name="Lindsley D."/>
            <person name="Waalkes A."/>
            <person name="Ramage E."/>
            <person name="Patwardhan R.P."/>
            <person name="Burton J.N."/>
            <person name="Adey A."/>
            <person name="Kumar A."/>
            <person name="Qiu R."/>
            <person name="Shendure J."/>
            <person name="Hall B."/>
        </authorList>
    </citation>
    <scope>NUCLEOTIDE SEQUENCE</scope>
    <source>
        <strain evidence="3">RSF 1966-606</strain>
    </source>
</reference>
<dbReference type="EMBL" id="QEFC01009062">
    <property type="protein sequence ID" value="KAE9444593.1"/>
    <property type="molecule type" value="Genomic_DNA"/>
</dbReference>
<name>A0A6A4K6E8_9ERIC</name>
<feature type="compositionally biased region" description="Basic and acidic residues" evidence="1">
    <location>
        <begin position="233"/>
        <end position="248"/>
    </location>
</feature>
<dbReference type="OrthoDB" id="1750606at2759"/>
<evidence type="ECO:0000259" key="2">
    <source>
        <dbReference type="Pfam" id="PF14111"/>
    </source>
</evidence>
<feature type="domain" description="DUF4283" evidence="2">
    <location>
        <begin position="21"/>
        <end position="99"/>
    </location>
</feature>
<accession>A0A6A4K6E8</accession>
<sequence length="321" mass="35103">MDEPDTIALDPSFDDSSLQAKFILVGKILSTKSLNKKGVCNVIAKAWRTSEEVSVAPWGDNLYAFGFKSEDDVTKIMGLCPWSIMGCLMVLRKWDAQKTLEQLDFNFSPFWVQIQGLPLGFLNVRSGMKIAESLGDVIAVEDPDGKAEISWLDTIQFGDSKPAKLFYPANKEIDDRNIEADGGACNSQSGERVGNIQNQLACTEENGDKAMSEINADSGAEQVSQLGTSTRQEGLKDAAVDSEKDRQDIPSARDSTETLGLPLGPVIKLSSHPKPKDYGPQYFVEEPDSPKRVEEVVGLEMDPGDVVERRWGLPCGPAPMV</sequence>
<protein>
    <recommendedName>
        <fullName evidence="2">DUF4283 domain-containing protein</fullName>
    </recommendedName>
</protein>
<feature type="region of interest" description="Disordered" evidence="1">
    <location>
        <begin position="219"/>
        <end position="289"/>
    </location>
</feature>
<dbReference type="PANTHER" id="PTHR31286:SF167">
    <property type="entry name" value="OS09G0268800 PROTEIN"/>
    <property type="match status" value="1"/>
</dbReference>
<dbReference type="AlphaFoldDB" id="A0A6A4K6E8"/>
<feature type="compositionally biased region" description="Polar residues" evidence="1">
    <location>
        <begin position="221"/>
        <end position="232"/>
    </location>
</feature>
<organism evidence="3">
    <name type="scientific">Rhododendron williamsianum</name>
    <dbReference type="NCBI Taxonomy" id="262921"/>
    <lineage>
        <taxon>Eukaryota</taxon>
        <taxon>Viridiplantae</taxon>
        <taxon>Streptophyta</taxon>
        <taxon>Embryophyta</taxon>
        <taxon>Tracheophyta</taxon>
        <taxon>Spermatophyta</taxon>
        <taxon>Magnoliopsida</taxon>
        <taxon>eudicotyledons</taxon>
        <taxon>Gunneridae</taxon>
        <taxon>Pentapetalae</taxon>
        <taxon>asterids</taxon>
        <taxon>Ericales</taxon>
        <taxon>Ericaceae</taxon>
        <taxon>Ericoideae</taxon>
        <taxon>Rhodoreae</taxon>
        <taxon>Rhododendron</taxon>
    </lineage>
</organism>
<dbReference type="InterPro" id="IPR040256">
    <property type="entry name" value="At4g02000-like"/>
</dbReference>
<feature type="non-terminal residue" evidence="3">
    <location>
        <position position="1"/>
    </location>
</feature>
<evidence type="ECO:0000313" key="3">
    <source>
        <dbReference type="EMBL" id="KAE9444593.1"/>
    </source>
</evidence>
<dbReference type="PANTHER" id="PTHR31286">
    <property type="entry name" value="GLYCINE-RICH CELL WALL STRUCTURAL PROTEIN 1.8-LIKE"/>
    <property type="match status" value="1"/>
</dbReference>